<dbReference type="InterPro" id="IPR052032">
    <property type="entry name" value="ATP-dep_AA_Ligase"/>
</dbReference>
<dbReference type="GO" id="GO:0016874">
    <property type="term" value="F:ligase activity"/>
    <property type="evidence" value="ECO:0007669"/>
    <property type="project" value="UniProtKB-KW"/>
</dbReference>
<dbReference type="Pfam" id="PF13535">
    <property type="entry name" value="ATP-grasp_4"/>
    <property type="match status" value="1"/>
</dbReference>
<geneLocation type="plasmid" evidence="6">
    <name>unnamed</name>
</geneLocation>
<feature type="domain" description="ATP-grasp" evidence="5">
    <location>
        <begin position="110"/>
        <end position="311"/>
    </location>
</feature>
<evidence type="ECO:0000256" key="4">
    <source>
        <dbReference type="PROSITE-ProRule" id="PRU00409"/>
    </source>
</evidence>
<keyword evidence="6" id="KW-0614">Plasmid</keyword>
<evidence type="ECO:0000256" key="2">
    <source>
        <dbReference type="ARBA" id="ARBA00022741"/>
    </source>
</evidence>
<dbReference type="Gene3D" id="3.30.470.20">
    <property type="entry name" value="ATP-grasp fold, B domain"/>
    <property type="match status" value="1"/>
</dbReference>
<keyword evidence="1" id="KW-0436">Ligase</keyword>
<name>A0AB39BMQ4_9BACI</name>
<protein>
    <submittedName>
        <fullName evidence="6">ATP-grasp domain-containing protein</fullName>
    </submittedName>
</protein>
<keyword evidence="3 4" id="KW-0067">ATP-binding</keyword>
<dbReference type="PANTHER" id="PTHR43585:SF2">
    <property type="entry name" value="ATP-GRASP ENZYME FSQD"/>
    <property type="match status" value="1"/>
</dbReference>
<evidence type="ECO:0000256" key="3">
    <source>
        <dbReference type="ARBA" id="ARBA00022840"/>
    </source>
</evidence>
<dbReference type="Pfam" id="PF18603">
    <property type="entry name" value="LAL_C2"/>
    <property type="match status" value="1"/>
</dbReference>
<dbReference type="SUPFAM" id="SSF56059">
    <property type="entry name" value="Glutathione synthetase ATP-binding domain-like"/>
    <property type="match status" value="1"/>
</dbReference>
<evidence type="ECO:0000259" key="5">
    <source>
        <dbReference type="PROSITE" id="PS50975"/>
    </source>
</evidence>
<dbReference type="EMBL" id="CP162550">
    <property type="protein sequence ID" value="XDI35029.1"/>
    <property type="molecule type" value="Genomic_DNA"/>
</dbReference>
<dbReference type="InterPro" id="IPR040570">
    <property type="entry name" value="LAL_C2"/>
</dbReference>
<proteinExistence type="predicted"/>
<accession>A0AB39BMQ4</accession>
<organism evidence="6">
    <name type="scientific">Alkalihalophilus sp. As8PL</name>
    <dbReference type="NCBI Taxonomy" id="3237103"/>
    <lineage>
        <taxon>Bacteria</taxon>
        <taxon>Bacillati</taxon>
        <taxon>Bacillota</taxon>
        <taxon>Bacilli</taxon>
        <taxon>Bacillales</taxon>
        <taxon>Bacillaceae</taxon>
        <taxon>Alkalihalophilus</taxon>
    </lineage>
</organism>
<dbReference type="RefSeq" id="WP_368502646.1">
    <property type="nucleotide sequence ID" value="NZ_CP162550.1"/>
</dbReference>
<dbReference type="PANTHER" id="PTHR43585">
    <property type="entry name" value="FUMIPYRROLE BIOSYNTHESIS PROTEIN C"/>
    <property type="match status" value="1"/>
</dbReference>
<sequence length="411" mass="46727">MEYVYFIESNSAGNGVKAMEYAKKKGLKTFFLTSMPEKYEKMEVNPLVIADEYKIIDTNDTVTLLHFFQNRNPIGILAFDDFHIIQASLIGKIKEVVTPSLEGLINCRFKDKTRKALEGSPGYIKYKLLESDSLLNDPLFYPCVVKPVDESGSVGVQICNNEDELAEALSFIDTLEKNISGYKYVKKALVEEYLDGDEYSAELVWDTINQNWHLIGFTKKYLSELPYRIEIGHLFPYYFNSSISLDVEKTIKGWLDTVGLNNCIAHVEFKLVDNKARLIEINPRPAGDQVNDLVGYALGKDLASYYLDMILNNPIEEKQKLKNDLVYFIKFILPPRSGGIENIEVNDSTDGVDIISYKVKTVKEVKGVKNSDDRLGYVITSGRNEKEAIESADHFIDNISINYHLEEVLNK</sequence>
<evidence type="ECO:0000256" key="1">
    <source>
        <dbReference type="ARBA" id="ARBA00022598"/>
    </source>
</evidence>
<evidence type="ECO:0000313" key="6">
    <source>
        <dbReference type="EMBL" id="XDI35029.1"/>
    </source>
</evidence>
<dbReference type="PROSITE" id="PS50975">
    <property type="entry name" value="ATP_GRASP"/>
    <property type="match status" value="1"/>
</dbReference>
<dbReference type="GO" id="GO:0005524">
    <property type="term" value="F:ATP binding"/>
    <property type="evidence" value="ECO:0007669"/>
    <property type="project" value="UniProtKB-UniRule"/>
</dbReference>
<dbReference type="GO" id="GO:0046872">
    <property type="term" value="F:metal ion binding"/>
    <property type="evidence" value="ECO:0007669"/>
    <property type="project" value="InterPro"/>
</dbReference>
<gene>
    <name evidence="6" type="ORF">AB3N04_00705</name>
</gene>
<dbReference type="InterPro" id="IPR011761">
    <property type="entry name" value="ATP-grasp"/>
</dbReference>
<dbReference type="AlphaFoldDB" id="A0AB39BMQ4"/>
<keyword evidence="2 4" id="KW-0547">Nucleotide-binding</keyword>
<reference evidence="6" key="1">
    <citation type="submission" date="2024-07" db="EMBL/GenBank/DDBJ databases">
        <title>Identification and characteristics of an arsenic-resistant bacterial isolate, which belongs to a novel species.</title>
        <authorList>
            <person name="Juszczyk A."/>
            <person name="Kowalczyk A."/>
            <person name="Was K."/>
            <person name="Kosowicz W."/>
            <person name="Budzyn A."/>
            <person name="Latowski D."/>
        </authorList>
    </citation>
    <scope>NUCLEOTIDE SEQUENCE</scope>
    <source>
        <strain evidence="6">As8PL</strain>
        <plasmid evidence="6">unnamed</plasmid>
    </source>
</reference>